<dbReference type="InterPro" id="IPR001128">
    <property type="entry name" value="Cyt_P450"/>
</dbReference>
<evidence type="ECO:0000256" key="12">
    <source>
        <dbReference type="PIRSR" id="PIRSR602401-1"/>
    </source>
</evidence>
<keyword evidence="10 13" id="KW-0503">Monooxygenase</keyword>
<evidence type="ECO:0000256" key="13">
    <source>
        <dbReference type="RuleBase" id="RU000461"/>
    </source>
</evidence>
<keyword evidence="9 12" id="KW-0408">Iron</keyword>
<evidence type="ECO:0000256" key="1">
    <source>
        <dbReference type="ARBA" id="ARBA00001971"/>
    </source>
</evidence>
<dbReference type="PROSITE" id="PS00086">
    <property type="entry name" value="CYTOCHROME_P450"/>
    <property type="match status" value="1"/>
</dbReference>
<dbReference type="SUPFAM" id="SSF48264">
    <property type="entry name" value="Cytochrome P450"/>
    <property type="match status" value="1"/>
</dbReference>
<dbReference type="OMA" id="SPNEVHC"/>
<sequence>MTISAETVLRLLPLTAGGAWVFFHLAKCIYNLFFHPLSHIPGPWLAAATYLPEFYHDVVRGGRYTTQIQQMHEKYGPIVRINPHELHCNDHRFINEIYAGGTRKRDKPVHQVTGSEAAAHATFSTTDHDVHRMRRNALAKFFSRAQVLRLEPTVRGLAERLCDKMLRTEKGRPFHVGAAYSQFTADVISGYCLGENLGLMGQEGWEEQIVDEVATVLRLGCTLRFVPWWKHVLGVVLLIRKQLVGSPKESSDALIVGMPNHIRKAQADIKIMDGKGNGNGPETIPTTVFTSLLQSDLPPQEKTFERMTSEGISLFAAGTATVSWALTVATYHLLTKPAILQRLTAEVSDLVNSSSCTEKVEWSALERLPYLGAVIQEALRLSYGVASRTARVATGEDLVYRGEWAHREVQYIIPRGSAIGMSAVLAHHDEAVFPDSHLFLPERWLDEKNQRLKELDRALLAFSKGSRGCLGINLAYCELYLLLALLVVRVFPRMRLYGTTEADVAYDHDFFNPFPVWESKGVRVVV</sequence>
<dbReference type="InterPro" id="IPR050121">
    <property type="entry name" value="Cytochrome_P450_monoxygenase"/>
</dbReference>
<dbReference type="FunFam" id="1.10.630.10:FF:000069">
    <property type="entry name" value="Cytochrome P450, putative (Eurofung)"/>
    <property type="match status" value="1"/>
</dbReference>
<dbReference type="InterPro" id="IPR002401">
    <property type="entry name" value="Cyt_P450_E_grp-I"/>
</dbReference>
<evidence type="ECO:0000256" key="2">
    <source>
        <dbReference type="ARBA" id="ARBA00004167"/>
    </source>
</evidence>
<keyword evidence="7 14" id="KW-1133">Transmembrane helix</keyword>
<dbReference type="GO" id="GO:0005506">
    <property type="term" value="F:iron ion binding"/>
    <property type="evidence" value="ECO:0007669"/>
    <property type="project" value="InterPro"/>
</dbReference>
<reference evidence="16" key="2">
    <citation type="journal article" date="2009" name="Fungal Genet. Biol.">
        <title>The 2008 update of the Aspergillus nidulans genome annotation: a community effort.</title>
        <authorList>
            <person name="Wortman J.R."/>
            <person name="Gilsenan J.M."/>
            <person name="Joardar V."/>
            <person name="Deegan J."/>
            <person name="Clutterbuck J."/>
            <person name="Andersen M.R."/>
            <person name="Archer D."/>
            <person name="Bencina M."/>
            <person name="Braus G."/>
            <person name="Coutinho P."/>
            <person name="von Dohren H."/>
            <person name="Doonan J."/>
            <person name="Driessen A.J."/>
            <person name="Durek P."/>
            <person name="Espeso E."/>
            <person name="Fekete E."/>
            <person name="Flipphi M."/>
            <person name="Estrada C.G."/>
            <person name="Geysens S."/>
            <person name="Goldman G."/>
            <person name="de Groot P.W."/>
            <person name="Hansen K."/>
            <person name="Harris S.D."/>
            <person name="Heinekamp T."/>
            <person name="Helmstaedt K."/>
            <person name="Henrissat B."/>
            <person name="Hofmann G."/>
            <person name="Homan T."/>
            <person name="Horio T."/>
            <person name="Horiuchi H."/>
            <person name="James S."/>
            <person name="Jones M."/>
            <person name="Karaffa L."/>
            <person name="Karanyi Z."/>
            <person name="Kato M."/>
            <person name="Keller N."/>
            <person name="Kelly D.E."/>
            <person name="Kiel J.A."/>
            <person name="Kim J.M."/>
            <person name="van der Klei I.J."/>
            <person name="Klis F.M."/>
            <person name="Kovalchuk A."/>
            <person name="Krasevec N."/>
            <person name="Kubicek C.P."/>
            <person name="Liu B."/>
            <person name="Maccabe A."/>
            <person name="Meyer V."/>
            <person name="Mirabito P."/>
            <person name="Miskei M."/>
            <person name="Mos M."/>
            <person name="Mullins J."/>
            <person name="Nelson D.R."/>
            <person name="Nielsen J."/>
            <person name="Oakley B.R."/>
            <person name="Osmani S.A."/>
            <person name="Pakula T."/>
            <person name="Paszewski A."/>
            <person name="Paulsen I."/>
            <person name="Pilsyk S."/>
            <person name="Pocsi I."/>
            <person name="Punt P.J."/>
            <person name="Ram A.F."/>
            <person name="Ren Q."/>
            <person name="Robellet X."/>
            <person name="Robson G."/>
            <person name="Seiboth B."/>
            <person name="van Solingen P."/>
            <person name="Specht T."/>
            <person name="Sun J."/>
            <person name="Taheri-Talesh N."/>
            <person name="Takeshita N."/>
            <person name="Ussery D."/>
            <person name="vanKuyk P.A."/>
            <person name="Visser H."/>
            <person name="van de Vondervoort P.J."/>
            <person name="de Vries R.P."/>
            <person name="Walton J."/>
            <person name="Xiang X."/>
            <person name="Xiong Y."/>
            <person name="Zeng A.P."/>
            <person name="Brandt B.W."/>
            <person name="Cornell M.J."/>
            <person name="van den Hondel C.A."/>
            <person name="Visser J."/>
            <person name="Oliver S.G."/>
            <person name="Turner G."/>
        </authorList>
    </citation>
    <scope>GENOME REANNOTATION</scope>
    <source>
        <strain evidence="16">FGSC A4 / ATCC 38163 / CBS 112.46 / NRRL 194 / M139</strain>
    </source>
</reference>
<dbReference type="OrthoDB" id="3945418at2759"/>
<keyword evidence="8 13" id="KW-0560">Oxidoreductase</keyword>
<comment type="similarity">
    <text evidence="3 13">Belongs to the cytochrome P450 family.</text>
</comment>
<evidence type="ECO:0000256" key="7">
    <source>
        <dbReference type="ARBA" id="ARBA00022989"/>
    </source>
</evidence>
<evidence type="ECO:0000256" key="6">
    <source>
        <dbReference type="ARBA" id="ARBA00022723"/>
    </source>
</evidence>
<evidence type="ECO:0000256" key="9">
    <source>
        <dbReference type="ARBA" id="ARBA00023004"/>
    </source>
</evidence>
<comment type="subcellular location">
    <subcellularLocation>
        <location evidence="2">Membrane</location>
        <topology evidence="2">Single-pass membrane protein</topology>
    </subcellularLocation>
</comment>
<dbReference type="RefSeq" id="XP_050468797.1">
    <property type="nucleotide sequence ID" value="XM_050612947.1"/>
</dbReference>
<evidence type="ECO:0000256" key="3">
    <source>
        <dbReference type="ARBA" id="ARBA00010617"/>
    </source>
</evidence>
<dbReference type="KEGG" id="ani:ANIA_02040"/>
<dbReference type="AlphaFoldDB" id="C8VLL6"/>
<dbReference type="EMBL" id="BN001307">
    <property type="protein sequence ID" value="CBF86063.1"/>
    <property type="molecule type" value="Genomic_DNA"/>
</dbReference>
<dbReference type="Gene3D" id="1.10.630.10">
    <property type="entry name" value="Cytochrome P450"/>
    <property type="match status" value="1"/>
</dbReference>
<dbReference type="PRINTS" id="PR00463">
    <property type="entry name" value="EP450I"/>
</dbReference>
<feature type="binding site" description="axial binding residue" evidence="12">
    <location>
        <position position="469"/>
    </location>
    <ligand>
        <name>heme</name>
        <dbReference type="ChEBI" id="CHEBI:30413"/>
    </ligand>
    <ligandPart>
        <name>Fe</name>
        <dbReference type="ChEBI" id="CHEBI:18248"/>
    </ligandPart>
</feature>
<dbReference type="GO" id="GO:0016705">
    <property type="term" value="F:oxidoreductase activity, acting on paired donors, with incorporation or reduction of molecular oxygen"/>
    <property type="evidence" value="ECO:0007669"/>
    <property type="project" value="InterPro"/>
</dbReference>
<dbReference type="GO" id="GO:0016020">
    <property type="term" value="C:membrane"/>
    <property type="evidence" value="ECO:0007669"/>
    <property type="project" value="UniProtKB-SubCell"/>
</dbReference>
<proteinExistence type="inferred from homology"/>
<dbReference type="GeneID" id="2875068"/>
<evidence type="ECO:0000256" key="5">
    <source>
        <dbReference type="ARBA" id="ARBA00022692"/>
    </source>
</evidence>
<dbReference type="InterPro" id="IPR036396">
    <property type="entry name" value="Cyt_P450_sf"/>
</dbReference>
<dbReference type="CDD" id="cd11062">
    <property type="entry name" value="CYP58-like"/>
    <property type="match status" value="1"/>
</dbReference>
<keyword evidence="16" id="KW-1185">Reference proteome</keyword>
<feature type="transmembrane region" description="Helical" evidence="14">
    <location>
        <begin position="470"/>
        <end position="491"/>
    </location>
</feature>
<dbReference type="PRINTS" id="PR00385">
    <property type="entry name" value="P450"/>
</dbReference>
<dbReference type="InParanoid" id="C8VLL6"/>
<reference evidence="16" key="1">
    <citation type="journal article" date="2005" name="Nature">
        <title>Sequencing of Aspergillus nidulans and comparative analysis with A. fumigatus and A. oryzae.</title>
        <authorList>
            <person name="Galagan J.E."/>
            <person name="Calvo S.E."/>
            <person name="Cuomo C."/>
            <person name="Ma L.J."/>
            <person name="Wortman J.R."/>
            <person name="Batzoglou S."/>
            <person name="Lee S.I."/>
            <person name="Basturkmen M."/>
            <person name="Spevak C.C."/>
            <person name="Clutterbuck J."/>
            <person name="Kapitonov V."/>
            <person name="Jurka J."/>
            <person name="Scazzocchio C."/>
            <person name="Farman M."/>
            <person name="Butler J."/>
            <person name="Purcell S."/>
            <person name="Harris S."/>
            <person name="Braus G.H."/>
            <person name="Draht O."/>
            <person name="Busch S."/>
            <person name="D'Enfert C."/>
            <person name="Bouchier C."/>
            <person name="Goldman G.H."/>
            <person name="Bell-Pedersen D."/>
            <person name="Griffiths-Jones S."/>
            <person name="Doonan J.H."/>
            <person name="Yu J."/>
            <person name="Vienken K."/>
            <person name="Pain A."/>
            <person name="Freitag M."/>
            <person name="Selker E.U."/>
            <person name="Archer D.B."/>
            <person name="Penalva M.A."/>
            <person name="Oakley B.R."/>
            <person name="Momany M."/>
            <person name="Tanaka T."/>
            <person name="Kumagai T."/>
            <person name="Asai K."/>
            <person name="Machida M."/>
            <person name="Nierman W.C."/>
            <person name="Denning D.W."/>
            <person name="Caddick M."/>
            <person name="Hynes M."/>
            <person name="Paoletti M."/>
            <person name="Fischer R."/>
            <person name="Miller B."/>
            <person name="Dyer P."/>
            <person name="Sachs M.S."/>
            <person name="Osmani S.A."/>
            <person name="Birren B.W."/>
        </authorList>
    </citation>
    <scope>NUCLEOTIDE SEQUENCE [LARGE SCALE GENOMIC DNA]</scope>
    <source>
        <strain evidence="16">FGSC A4 / ATCC 38163 / CBS 112.46 / NRRL 194 / M139</strain>
    </source>
</reference>
<evidence type="ECO:0000256" key="10">
    <source>
        <dbReference type="ARBA" id="ARBA00023033"/>
    </source>
</evidence>
<protein>
    <submittedName>
        <fullName evidence="15">Cytochrome P450, putative (Eurofung)</fullName>
    </submittedName>
</protein>
<dbReference type="InterPro" id="IPR017972">
    <property type="entry name" value="Cyt_P450_CS"/>
</dbReference>
<organism evidence="15 16">
    <name type="scientific">Emericella nidulans (strain FGSC A4 / ATCC 38163 / CBS 112.46 / NRRL 194 / M139)</name>
    <name type="common">Aspergillus nidulans</name>
    <dbReference type="NCBI Taxonomy" id="227321"/>
    <lineage>
        <taxon>Eukaryota</taxon>
        <taxon>Fungi</taxon>
        <taxon>Dikarya</taxon>
        <taxon>Ascomycota</taxon>
        <taxon>Pezizomycotina</taxon>
        <taxon>Eurotiomycetes</taxon>
        <taxon>Eurotiomycetidae</taxon>
        <taxon>Eurotiales</taxon>
        <taxon>Aspergillaceae</taxon>
        <taxon>Aspergillus</taxon>
        <taxon>Aspergillus subgen. Nidulantes</taxon>
    </lineage>
</organism>
<dbReference type="HOGENOM" id="CLU_001570_14_4_1"/>
<dbReference type="Proteomes" id="UP000000560">
    <property type="component" value="Chromosome VII"/>
</dbReference>
<evidence type="ECO:0000256" key="8">
    <source>
        <dbReference type="ARBA" id="ARBA00023002"/>
    </source>
</evidence>
<evidence type="ECO:0000313" key="15">
    <source>
        <dbReference type="EMBL" id="CBF86063.1"/>
    </source>
</evidence>
<dbReference type="VEuPathDB" id="FungiDB:AN2040"/>
<evidence type="ECO:0000313" key="16">
    <source>
        <dbReference type="Proteomes" id="UP000000560"/>
    </source>
</evidence>
<keyword evidence="4 12" id="KW-0349">Heme</keyword>
<dbReference type="Pfam" id="PF00067">
    <property type="entry name" value="p450"/>
    <property type="match status" value="1"/>
</dbReference>
<gene>
    <name evidence="15" type="ORF">ANIA_02040</name>
</gene>
<dbReference type="GO" id="GO:0019748">
    <property type="term" value="P:secondary metabolic process"/>
    <property type="evidence" value="ECO:0000270"/>
    <property type="project" value="AspGD"/>
</dbReference>
<dbReference type="GO" id="GO:0044550">
    <property type="term" value="P:secondary metabolite biosynthetic process"/>
    <property type="evidence" value="ECO:0007669"/>
    <property type="project" value="UniProtKB-ARBA"/>
</dbReference>
<accession>C8VLL6</accession>
<comment type="cofactor">
    <cofactor evidence="1 12">
        <name>heme</name>
        <dbReference type="ChEBI" id="CHEBI:30413"/>
    </cofactor>
</comment>
<dbReference type="PANTHER" id="PTHR24305">
    <property type="entry name" value="CYTOCHROME P450"/>
    <property type="match status" value="1"/>
</dbReference>
<evidence type="ECO:0000256" key="11">
    <source>
        <dbReference type="ARBA" id="ARBA00023136"/>
    </source>
</evidence>
<keyword evidence="11 14" id="KW-0472">Membrane</keyword>
<dbReference type="eggNOG" id="KOG0156">
    <property type="taxonomic scope" value="Eukaryota"/>
</dbReference>
<evidence type="ECO:0000256" key="4">
    <source>
        <dbReference type="ARBA" id="ARBA00022617"/>
    </source>
</evidence>
<keyword evidence="5 14" id="KW-0812">Transmembrane</keyword>
<dbReference type="PANTHER" id="PTHR24305:SF147">
    <property type="entry name" value="P450, PUTATIVE (EUROFUNG)-RELATED"/>
    <property type="match status" value="1"/>
</dbReference>
<name>C8VLL6_EMENI</name>
<evidence type="ECO:0000256" key="14">
    <source>
        <dbReference type="SAM" id="Phobius"/>
    </source>
</evidence>
<dbReference type="GO" id="GO:0004497">
    <property type="term" value="F:monooxygenase activity"/>
    <property type="evidence" value="ECO:0007669"/>
    <property type="project" value="UniProtKB-KW"/>
</dbReference>
<keyword evidence="6 12" id="KW-0479">Metal-binding</keyword>
<dbReference type="GO" id="GO:0020037">
    <property type="term" value="F:heme binding"/>
    <property type="evidence" value="ECO:0007669"/>
    <property type="project" value="InterPro"/>
</dbReference>